<evidence type="ECO:0000256" key="7">
    <source>
        <dbReference type="ARBA" id="ARBA00022989"/>
    </source>
</evidence>
<proteinExistence type="inferred from homology"/>
<dbReference type="InterPro" id="IPR058781">
    <property type="entry name" value="HH_AprE-like"/>
</dbReference>
<dbReference type="Pfam" id="PF25994">
    <property type="entry name" value="HH_AprE"/>
    <property type="match status" value="1"/>
</dbReference>
<dbReference type="AlphaFoldDB" id="A0A0A7PIR2"/>
<dbReference type="RefSeq" id="WP_039574706.1">
    <property type="nucleotide sequence ID" value="NZ_CP009122.1"/>
</dbReference>
<gene>
    <name evidence="12" type="ORF">SKP52_11010</name>
</gene>
<dbReference type="GO" id="GO:0005886">
    <property type="term" value="C:plasma membrane"/>
    <property type="evidence" value="ECO:0007669"/>
    <property type="project" value="UniProtKB-SubCell"/>
</dbReference>
<protein>
    <recommendedName>
        <fullName evidence="9">Membrane fusion protein (MFP) family protein</fullName>
    </recommendedName>
</protein>
<evidence type="ECO:0000256" key="9">
    <source>
        <dbReference type="RuleBase" id="RU365093"/>
    </source>
</evidence>
<keyword evidence="8 9" id="KW-0472">Membrane</keyword>
<dbReference type="STRING" id="1515612.SKP52_11010"/>
<evidence type="ECO:0000256" key="5">
    <source>
        <dbReference type="ARBA" id="ARBA00022519"/>
    </source>
</evidence>
<keyword evidence="7 9" id="KW-1133">Transmembrane helix</keyword>
<dbReference type="Gene3D" id="2.40.50.100">
    <property type="match status" value="1"/>
</dbReference>
<evidence type="ECO:0000256" key="4">
    <source>
        <dbReference type="ARBA" id="ARBA00022475"/>
    </source>
</evidence>
<reference evidence="12 13" key="1">
    <citation type="journal article" date="2015" name="Int. J. Syst. Evol. Microbiol.">
        <title>Description of Sphingopyxis fribergensis sp. nov. - a soil bacterium with the ability to degrade styrene and phenylacetic acid.</title>
        <authorList>
            <person name="Oelschlagel M."/>
            <person name="Ruckert C."/>
            <person name="Kalinowski J."/>
            <person name="Schmidt G."/>
            <person name="Schlomann M."/>
            <person name="Tischler D."/>
        </authorList>
    </citation>
    <scope>NUCLEOTIDE SEQUENCE [LARGE SCALE GENOMIC DNA]</scope>
    <source>
        <strain evidence="12 13">Kp5.2</strain>
    </source>
</reference>
<evidence type="ECO:0000256" key="2">
    <source>
        <dbReference type="ARBA" id="ARBA00009477"/>
    </source>
</evidence>
<feature type="domain" description="AprE-like beta-barrel" evidence="11">
    <location>
        <begin position="352"/>
        <end position="441"/>
    </location>
</feature>
<keyword evidence="13" id="KW-1185">Reference proteome</keyword>
<evidence type="ECO:0000259" key="10">
    <source>
        <dbReference type="Pfam" id="PF25994"/>
    </source>
</evidence>
<dbReference type="PANTHER" id="PTHR30386:SF27">
    <property type="entry name" value="MEMBRANE FUSION PROTEIN (MFP) FAMILY PROTEIN"/>
    <property type="match status" value="1"/>
</dbReference>
<dbReference type="HOGENOM" id="CLU_023976_0_1_5"/>
<sequence>MNAIKRHWTAVRDALDNERARSRGVLRTEEADFLPAALEVVECPVSPTARVTAWALLGLFAAALLWLVLGRVDVVASAPGKLVPADDVQLIQPGAAGIVHAILVRDGQRVRAGQPLVELDPTVSDADTAQASKALETAMLDAARLRAILSALDGQGLSFTPPAGTAPDVAATQIALARAQLAEIRAGSQTRAADTESARAARAEAQIQAAKLSETLPLLDEQIAANETLLEKGYVSKLRVIEMRRQRLVAARDRDAALATARKAEAQIAVAGGNSSQSTAEARARVLAELAKAESDARLRKEELTKATKRSTLQRLVSPVDGTVTQLAVHTVGGVVEAAKPIMIIVPVRGKLIAEVTIANKDVGFVSVGQPVALKVEAFPFTRYGAVPGRLEQISSDAVQDEKRGLIYTARVTLDRATIVRDGRAVPLTPGMAVTADIRTGRRSLASYLLSPIDEMRATAARER</sequence>
<evidence type="ECO:0000256" key="1">
    <source>
        <dbReference type="ARBA" id="ARBA00004377"/>
    </source>
</evidence>
<dbReference type="KEGG" id="sphk:SKP52_11010"/>
<dbReference type="OrthoDB" id="9810980at2"/>
<comment type="subcellular location">
    <subcellularLocation>
        <location evidence="1 9">Cell inner membrane</location>
        <topology evidence="1 9">Single-pass membrane protein</topology>
    </subcellularLocation>
</comment>
<evidence type="ECO:0000259" key="11">
    <source>
        <dbReference type="Pfam" id="PF26002"/>
    </source>
</evidence>
<dbReference type="EMBL" id="CP009122">
    <property type="protein sequence ID" value="AJA09103.1"/>
    <property type="molecule type" value="Genomic_DNA"/>
</dbReference>
<dbReference type="Pfam" id="PF26002">
    <property type="entry name" value="Beta-barrel_AprE"/>
    <property type="match status" value="1"/>
</dbReference>
<evidence type="ECO:0000256" key="6">
    <source>
        <dbReference type="ARBA" id="ARBA00022692"/>
    </source>
</evidence>
<feature type="domain" description="AprE-like long alpha-helical hairpin" evidence="10">
    <location>
        <begin position="125"/>
        <end position="309"/>
    </location>
</feature>
<dbReference type="Proteomes" id="UP000030907">
    <property type="component" value="Chromosome"/>
</dbReference>
<evidence type="ECO:0000313" key="12">
    <source>
        <dbReference type="EMBL" id="AJA09103.1"/>
    </source>
</evidence>
<dbReference type="InterPro" id="IPR050739">
    <property type="entry name" value="MFP"/>
</dbReference>
<evidence type="ECO:0000256" key="3">
    <source>
        <dbReference type="ARBA" id="ARBA00022448"/>
    </source>
</evidence>
<name>A0A0A7PIR2_9SPHN</name>
<dbReference type="PRINTS" id="PR01490">
    <property type="entry name" value="RTXTOXIND"/>
</dbReference>
<keyword evidence="3 9" id="KW-0813">Transport</keyword>
<organism evidence="12 13">
    <name type="scientific">Sphingopyxis fribergensis</name>
    <dbReference type="NCBI Taxonomy" id="1515612"/>
    <lineage>
        <taxon>Bacteria</taxon>
        <taxon>Pseudomonadati</taxon>
        <taxon>Pseudomonadota</taxon>
        <taxon>Alphaproteobacteria</taxon>
        <taxon>Sphingomonadales</taxon>
        <taxon>Sphingomonadaceae</taxon>
        <taxon>Sphingopyxis</taxon>
    </lineage>
</organism>
<feature type="transmembrane region" description="Helical" evidence="9">
    <location>
        <begin position="51"/>
        <end position="69"/>
    </location>
</feature>
<dbReference type="GO" id="GO:0015031">
    <property type="term" value="P:protein transport"/>
    <property type="evidence" value="ECO:0007669"/>
    <property type="project" value="InterPro"/>
</dbReference>
<accession>A0A0A7PIR2</accession>
<keyword evidence="6 9" id="KW-0812">Transmembrane</keyword>
<keyword evidence="5 9" id="KW-0997">Cell inner membrane</keyword>
<comment type="similarity">
    <text evidence="2 9">Belongs to the membrane fusion protein (MFP) (TC 8.A.1) family.</text>
</comment>
<dbReference type="InterPro" id="IPR058982">
    <property type="entry name" value="Beta-barrel_AprE"/>
</dbReference>
<keyword evidence="4 9" id="KW-1003">Cell membrane</keyword>
<dbReference type="NCBIfam" id="TIGR01843">
    <property type="entry name" value="type_I_hlyD"/>
    <property type="match status" value="1"/>
</dbReference>
<dbReference type="Gene3D" id="2.40.30.170">
    <property type="match status" value="1"/>
</dbReference>
<evidence type="ECO:0000256" key="8">
    <source>
        <dbReference type="ARBA" id="ARBA00023136"/>
    </source>
</evidence>
<evidence type="ECO:0000313" key="13">
    <source>
        <dbReference type="Proteomes" id="UP000030907"/>
    </source>
</evidence>
<dbReference type="InterPro" id="IPR010129">
    <property type="entry name" value="T1SS_HlyD"/>
</dbReference>
<dbReference type="PANTHER" id="PTHR30386">
    <property type="entry name" value="MEMBRANE FUSION SUBUNIT OF EMRAB-TOLC MULTIDRUG EFFLUX PUMP"/>
    <property type="match status" value="1"/>
</dbReference>